<evidence type="ECO:0000259" key="2">
    <source>
        <dbReference type="PROSITE" id="PS50168"/>
    </source>
</evidence>
<dbReference type="Proteomes" id="UP000078200">
    <property type="component" value="Unassembled WGS sequence"/>
</dbReference>
<name>A0A1A9UGD4_GLOAU</name>
<dbReference type="Pfam" id="PF00531">
    <property type="entry name" value="Death"/>
    <property type="match status" value="1"/>
</dbReference>
<dbReference type="CDD" id="cd01670">
    <property type="entry name" value="Death"/>
    <property type="match status" value="1"/>
</dbReference>
<keyword evidence="4" id="KW-1185">Reference proteome</keyword>
<dbReference type="InterPro" id="IPR001875">
    <property type="entry name" value="DED_dom"/>
</dbReference>
<feature type="domain" description="Death" evidence="1">
    <location>
        <begin position="153"/>
        <end position="239"/>
    </location>
</feature>
<dbReference type="SUPFAM" id="SSF47986">
    <property type="entry name" value="DEATH domain"/>
    <property type="match status" value="2"/>
</dbReference>
<evidence type="ECO:0000259" key="1">
    <source>
        <dbReference type="PROSITE" id="PS50017"/>
    </source>
</evidence>
<protein>
    <recommendedName>
        <fullName evidence="5">Death domain-containing protein</fullName>
    </recommendedName>
</protein>
<dbReference type="GO" id="GO:0042981">
    <property type="term" value="P:regulation of apoptotic process"/>
    <property type="evidence" value="ECO:0007669"/>
    <property type="project" value="InterPro"/>
</dbReference>
<evidence type="ECO:0000313" key="4">
    <source>
        <dbReference type="Proteomes" id="UP000078200"/>
    </source>
</evidence>
<sequence length="242" mass="28611">MVDIYNNRSYELLKNATISNQLAQLKLEEIKCMFRNEIRSNRNMDRINTVKDLVDYLERNDSLSASNIEPLREIADHCGGDLERSIVDYISPRETLTGRNIYREQRFSEEFRNKLEVNSGHVEQTAQTATTNCHDKFLKFYRQHDPSSFEKKRIDIYKLITSNIGHSWRSLGRELDISQGTMDAIEVQYPNDLNSRVQKMLKVFEEDVVHDPNRRILQLCRALEACRRKDLRRKVEDMMSYK</sequence>
<organism evidence="3 4">
    <name type="scientific">Glossina austeni</name>
    <name type="common">Savannah tsetse fly</name>
    <dbReference type="NCBI Taxonomy" id="7395"/>
    <lineage>
        <taxon>Eukaryota</taxon>
        <taxon>Metazoa</taxon>
        <taxon>Ecdysozoa</taxon>
        <taxon>Arthropoda</taxon>
        <taxon>Hexapoda</taxon>
        <taxon>Insecta</taxon>
        <taxon>Pterygota</taxon>
        <taxon>Neoptera</taxon>
        <taxon>Endopterygota</taxon>
        <taxon>Diptera</taxon>
        <taxon>Brachycera</taxon>
        <taxon>Muscomorpha</taxon>
        <taxon>Hippoboscoidea</taxon>
        <taxon>Glossinidae</taxon>
        <taxon>Glossina</taxon>
    </lineage>
</organism>
<dbReference type="InterPro" id="IPR011029">
    <property type="entry name" value="DEATH-like_dom_sf"/>
</dbReference>
<dbReference type="GO" id="GO:0007165">
    <property type="term" value="P:signal transduction"/>
    <property type="evidence" value="ECO:0007669"/>
    <property type="project" value="InterPro"/>
</dbReference>
<dbReference type="AlphaFoldDB" id="A0A1A9UGD4"/>
<dbReference type="Gene3D" id="1.10.533.10">
    <property type="entry name" value="Death Domain, Fas"/>
    <property type="match status" value="2"/>
</dbReference>
<dbReference type="PROSITE" id="PS50017">
    <property type="entry name" value="DEATH_DOMAIN"/>
    <property type="match status" value="1"/>
</dbReference>
<proteinExistence type="predicted"/>
<reference evidence="3" key="1">
    <citation type="submission" date="2020-05" db="UniProtKB">
        <authorList>
            <consortium name="EnsemblMetazoa"/>
        </authorList>
    </citation>
    <scope>IDENTIFICATION</scope>
    <source>
        <strain evidence="3">TTRI</strain>
    </source>
</reference>
<dbReference type="InterPro" id="IPR000488">
    <property type="entry name" value="Death_dom"/>
</dbReference>
<dbReference type="VEuPathDB" id="VectorBase:GAUT003938"/>
<evidence type="ECO:0000313" key="3">
    <source>
        <dbReference type="EnsemblMetazoa" id="GAUT003938-PA"/>
    </source>
</evidence>
<dbReference type="EnsemblMetazoa" id="GAUT003938-RA">
    <property type="protein sequence ID" value="GAUT003938-PA"/>
    <property type="gene ID" value="GAUT003938"/>
</dbReference>
<evidence type="ECO:0008006" key="5">
    <source>
        <dbReference type="Google" id="ProtNLM"/>
    </source>
</evidence>
<dbReference type="STRING" id="7395.A0A1A9UGD4"/>
<accession>A0A1A9UGD4</accession>
<feature type="domain" description="DED" evidence="2">
    <location>
        <begin position="18"/>
        <end position="88"/>
    </location>
</feature>
<dbReference type="SMART" id="SM00005">
    <property type="entry name" value="DEATH"/>
    <property type="match status" value="1"/>
</dbReference>
<dbReference type="PROSITE" id="PS50168">
    <property type="entry name" value="DED"/>
    <property type="match status" value="1"/>
</dbReference>